<evidence type="ECO:0000313" key="4">
    <source>
        <dbReference type="Proteomes" id="UP001320972"/>
    </source>
</evidence>
<dbReference type="EMBL" id="JAOPKB010000002">
    <property type="protein sequence ID" value="MCU4971953.1"/>
    <property type="molecule type" value="Genomic_DNA"/>
</dbReference>
<keyword evidence="3" id="KW-0456">Lyase</keyword>
<dbReference type="InterPro" id="IPR037523">
    <property type="entry name" value="VOC_core"/>
</dbReference>
<keyword evidence="4" id="KW-1185">Reference proteome</keyword>
<accession>A0ABT2QAJ8</accession>
<dbReference type="RefSeq" id="WP_338007068.1">
    <property type="nucleotide sequence ID" value="NZ_JAOPKB010000002.1"/>
</dbReference>
<reference evidence="3 4" key="1">
    <citation type="submission" date="2022-09" db="EMBL/GenBank/DDBJ databases">
        <title>Enrichment on poylsaccharides allowed isolation of novel metabolic and taxonomic groups of Haloarchaea.</title>
        <authorList>
            <person name="Sorokin D.Y."/>
            <person name="Elcheninov A.G."/>
            <person name="Khizhniak T.V."/>
            <person name="Kolganova T.V."/>
            <person name="Kublanov I.V."/>
        </authorList>
    </citation>
    <scope>NUCLEOTIDE SEQUENCE [LARGE SCALE GENOMIC DNA]</scope>
    <source>
        <strain evidence="3 4">AArc-m2/3/4</strain>
    </source>
</reference>
<dbReference type="Gene3D" id="3.10.180.10">
    <property type="entry name" value="2,3-Dihydroxybiphenyl 1,2-Dioxygenase, domain 1"/>
    <property type="match status" value="1"/>
</dbReference>
<gene>
    <name evidence="3" type="ORF">OB955_04275</name>
</gene>
<dbReference type="InterPro" id="IPR004360">
    <property type="entry name" value="Glyas_Fos-R_dOase_dom"/>
</dbReference>
<evidence type="ECO:0000313" key="3">
    <source>
        <dbReference type="EMBL" id="MCU4971953.1"/>
    </source>
</evidence>
<feature type="domain" description="VOC" evidence="2">
    <location>
        <begin position="27"/>
        <end position="140"/>
    </location>
</feature>
<dbReference type="Pfam" id="PF00903">
    <property type="entry name" value="Glyoxalase"/>
    <property type="match status" value="1"/>
</dbReference>
<comment type="caution">
    <text evidence="3">The sequence shown here is derived from an EMBL/GenBank/DDBJ whole genome shotgun (WGS) entry which is preliminary data.</text>
</comment>
<organism evidence="3 4">
    <name type="scientific">Natronoglomus mannanivorans</name>
    <dbReference type="NCBI Taxonomy" id="2979990"/>
    <lineage>
        <taxon>Archaea</taxon>
        <taxon>Methanobacteriati</taxon>
        <taxon>Methanobacteriota</taxon>
        <taxon>Stenosarchaea group</taxon>
        <taxon>Halobacteria</taxon>
        <taxon>Halobacteriales</taxon>
        <taxon>Natrialbaceae</taxon>
        <taxon>Natronoglomus</taxon>
    </lineage>
</organism>
<dbReference type="InterPro" id="IPR029068">
    <property type="entry name" value="Glyas_Bleomycin-R_OHBP_Dase"/>
</dbReference>
<feature type="repeat" description="TPR" evidence="1">
    <location>
        <begin position="22"/>
        <end position="55"/>
    </location>
</feature>
<dbReference type="SUPFAM" id="SSF54593">
    <property type="entry name" value="Glyoxalase/Bleomycin resistance protein/Dihydroxybiphenyl dioxygenase"/>
    <property type="match status" value="1"/>
</dbReference>
<protein>
    <submittedName>
        <fullName evidence="3">Lactoylglutathione lyase</fullName>
    </submittedName>
</protein>
<dbReference type="PROSITE" id="PS50005">
    <property type="entry name" value="TPR"/>
    <property type="match status" value="1"/>
</dbReference>
<sequence length="143" mass="16662">MDIRRVFEPEGEYDDETTTSRGAIEMRLSSVYVGVEDMERALDFYRQLFEAEPTQEEERFSTFEFDTVDFGLYNAGYDGEEIEFGDNCVPNFEVEDVEAAYRRIERFAPEMVHDDVLEIGEYRTFHVVDTEGNVIEVFDTEGS</sequence>
<dbReference type="Proteomes" id="UP001320972">
    <property type="component" value="Unassembled WGS sequence"/>
</dbReference>
<dbReference type="PROSITE" id="PS51819">
    <property type="entry name" value="VOC"/>
    <property type="match status" value="1"/>
</dbReference>
<dbReference type="InterPro" id="IPR019734">
    <property type="entry name" value="TPR_rpt"/>
</dbReference>
<proteinExistence type="predicted"/>
<dbReference type="GO" id="GO:0016829">
    <property type="term" value="F:lyase activity"/>
    <property type="evidence" value="ECO:0007669"/>
    <property type="project" value="UniProtKB-KW"/>
</dbReference>
<evidence type="ECO:0000259" key="2">
    <source>
        <dbReference type="PROSITE" id="PS51819"/>
    </source>
</evidence>
<name>A0ABT2QAJ8_9EURY</name>
<evidence type="ECO:0000256" key="1">
    <source>
        <dbReference type="PROSITE-ProRule" id="PRU00339"/>
    </source>
</evidence>
<keyword evidence="1" id="KW-0802">TPR repeat</keyword>